<accession>D7DQH2</accession>
<proteinExistence type="predicted"/>
<evidence type="ECO:0008006" key="3">
    <source>
        <dbReference type="Google" id="ProtNLM"/>
    </source>
</evidence>
<dbReference type="Pfam" id="PF04919">
    <property type="entry name" value="DUF655"/>
    <property type="match status" value="1"/>
</dbReference>
<gene>
    <name evidence="1" type="ordered locus">Mvol_1444</name>
</gene>
<evidence type="ECO:0000313" key="2">
    <source>
        <dbReference type="Proteomes" id="UP000007722"/>
    </source>
</evidence>
<dbReference type="STRING" id="456320.Mvol_1444"/>
<protein>
    <recommendedName>
        <fullName evidence="3">DUF655 domain-containing protein</fullName>
    </recommendedName>
</protein>
<dbReference type="Proteomes" id="UP000007722">
    <property type="component" value="Chromosome"/>
</dbReference>
<dbReference type="InParanoid" id="D7DQH2"/>
<dbReference type="EMBL" id="CP002057">
    <property type="protein sequence ID" value="ADI37099.1"/>
    <property type="molecule type" value="Genomic_DNA"/>
</dbReference>
<dbReference type="AlphaFoldDB" id="D7DQH2"/>
<keyword evidence="2" id="KW-1185">Reference proteome</keyword>
<dbReference type="PANTHER" id="PTHR40734">
    <property type="entry name" value="TRNA-SPECIFIC ADENOSINE DEAMINASE-RELATED"/>
    <property type="match status" value="1"/>
</dbReference>
<dbReference type="SUPFAM" id="SSF160975">
    <property type="entry name" value="AF1531-like"/>
    <property type="match status" value="1"/>
</dbReference>
<reference evidence="1 2" key="1">
    <citation type="submission" date="2010-05" db="EMBL/GenBank/DDBJ databases">
        <title>Complete sequence of Methanococcus voltae A3.</title>
        <authorList>
            <consortium name="US DOE Joint Genome Institute"/>
            <person name="Lucas S."/>
            <person name="Copeland A."/>
            <person name="Lapidus A."/>
            <person name="Cheng J.-F."/>
            <person name="Bruce D."/>
            <person name="Goodwin L."/>
            <person name="Pitluck S."/>
            <person name="Lowry S."/>
            <person name="Clum A."/>
            <person name="Land M."/>
            <person name="Hauser L."/>
            <person name="Kyrpides N."/>
            <person name="Mikhailova N."/>
            <person name="Whitman W.B."/>
            <person name="Woyke T."/>
        </authorList>
    </citation>
    <scope>NUCLEOTIDE SEQUENCE [LARGE SCALE GENOMIC DNA]</scope>
    <source>
        <strain evidence="2">ATCC BAA-1334 / A3</strain>
    </source>
</reference>
<dbReference type="InterPro" id="IPR012340">
    <property type="entry name" value="NA-bd_OB-fold"/>
</dbReference>
<dbReference type="HOGENOM" id="CLU_076814_1_0_2"/>
<dbReference type="eggNOG" id="arCOG04130">
    <property type="taxonomic scope" value="Archaea"/>
</dbReference>
<name>D7DQH2_METV3</name>
<dbReference type="Gene3D" id="2.40.50.140">
    <property type="entry name" value="Nucleic acid-binding proteins"/>
    <property type="match status" value="1"/>
</dbReference>
<dbReference type="KEGG" id="mvo:Mvol_1444"/>
<dbReference type="Gene3D" id="1.10.150.280">
    <property type="entry name" value="AF1531-like domain"/>
    <property type="match status" value="1"/>
</dbReference>
<dbReference type="PANTHER" id="PTHR40734:SF1">
    <property type="entry name" value="DNA-BINDING PROTEIN"/>
    <property type="match status" value="1"/>
</dbReference>
<evidence type="ECO:0000313" key="1">
    <source>
        <dbReference type="EMBL" id="ADI37099.1"/>
    </source>
</evidence>
<organism evidence="1 2">
    <name type="scientific">Methanococcus voltae (strain ATCC BAA-1334 / A3)</name>
    <dbReference type="NCBI Taxonomy" id="456320"/>
    <lineage>
        <taxon>Archaea</taxon>
        <taxon>Methanobacteriati</taxon>
        <taxon>Methanobacteriota</taxon>
        <taxon>Methanomada group</taxon>
        <taxon>Methanococci</taxon>
        <taxon>Methanococcales</taxon>
        <taxon>Methanococcaceae</taxon>
        <taxon>Methanococcus</taxon>
    </lineage>
</organism>
<sequence>MQKTRKNYKREFEDYAYVLDFLPYGHCEDTRPSYKKRGLVQAFGEKNFVLMELELKNNIDVELAEKLYIGKHNREKVSHVLKMLKYEELSRTSKLELVYVIKEAIFNQEGRFINFLNSCDAISSRLHSLQILPSIGKTAMWKIIEEREKKPFESFDDFEKRVHKHNIVEVIAQRIEEELKEPQKYYLFVRWKNNINK</sequence>
<dbReference type="OrthoDB" id="7902at2157"/>
<dbReference type="FunCoup" id="D7DQH2">
    <property type="interactions" value="5"/>
</dbReference>
<dbReference type="InterPro" id="IPR007003">
    <property type="entry name" value="DUF655"/>
</dbReference>